<name>A0A1I3X7V4_9LACT</name>
<dbReference type="Pfam" id="PF09359">
    <property type="entry name" value="VTC"/>
    <property type="match status" value="1"/>
</dbReference>
<organism evidence="2 3">
    <name type="scientific">Marinilactibacillus piezotolerans</name>
    <dbReference type="NCBI Taxonomy" id="258723"/>
    <lineage>
        <taxon>Bacteria</taxon>
        <taxon>Bacillati</taxon>
        <taxon>Bacillota</taxon>
        <taxon>Bacilli</taxon>
        <taxon>Lactobacillales</taxon>
        <taxon>Carnobacteriaceae</taxon>
        <taxon>Marinilactibacillus</taxon>
    </lineage>
</organism>
<proteinExistence type="predicted"/>
<dbReference type="InterPro" id="IPR018966">
    <property type="entry name" value="VTC_domain"/>
</dbReference>
<dbReference type="STRING" id="258723.GCA_900169305_02069"/>
<dbReference type="Gene3D" id="3.20.100.30">
    <property type="entry name" value="VTC, catalytic tunnel domain"/>
    <property type="match status" value="1"/>
</dbReference>
<dbReference type="RefSeq" id="WP_072694170.1">
    <property type="nucleotide sequence ID" value="NZ_FOSJ01000012.1"/>
</dbReference>
<sequence length="227" mass="27093">MEEKFYRHEYKHEISELSKQILMKRLRKLLPHDEHVIGTHYHISSLYFDNIEDEAYYDNQDGNAVREKFRIRYYNQNLNFIRLEKKVKEYNAGYKLSTMLTKDEAEKMIKGDIFFLKDSQDPLKQDFYVNARTKLLKPKVIVAYDREAFAYKMGNTRVTLDYNMKASNRVHDFLKPEAVMHRESDVACVLEVKYDTYLPGWIRELVQIAETTSCGHSKYMISRMLTT</sequence>
<accession>A0A1I3X7V4</accession>
<dbReference type="InterPro" id="IPR042267">
    <property type="entry name" value="VTC_sf"/>
</dbReference>
<feature type="domain" description="VTC" evidence="1">
    <location>
        <begin position="7"/>
        <end position="222"/>
    </location>
</feature>
<dbReference type="OrthoDB" id="9784042at2"/>
<gene>
    <name evidence="2" type="ORF">SAMN04488569_101241</name>
</gene>
<reference evidence="3" key="1">
    <citation type="submission" date="2016-10" db="EMBL/GenBank/DDBJ databases">
        <authorList>
            <person name="Varghese N."/>
            <person name="Submissions S."/>
        </authorList>
    </citation>
    <scope>NUCLEOTIDE SEQUENCE [LARGE SCALE GENOMIC DNA]</scope>
    <source>
        <strain evidence="3">DSM 16108</strain>
    </source>
</reference>
<dbReference type="Proteomes" id="UP000199589">
    <property type="component" value="Unassembled WGS sequence"/>
</dbReference>
<protein>
    <submittedName>
        <fullName evidence="2">VTC domain-containing protein</fullName>
    </submittedName>
</protein>
<evidence type="ECO:0000259" key="1">
    <source>
        <dbReference type="Pfam" id="PF09359"/>
    </source>
</evidence>
<dbReference type="AlphaFoldDB" id="A0A1I3X7V4"/>
<dbReference type="CDD" id="cd07750">
    <property type="entry name" value="PolyPPase_VTC_like"/>
    <property type="match status" value="1"/>
</dbReference>
<keyword evidence="3" id="KW-1185">Reference proteome</keyword>
<evidence type="ECO:0000313" key="3">
    <source>
        <dbReference type="Proteomes" id="UP000199589"/>
    </source>
</evidence>
<evidence type="ECO:0000313" key="2">
    <source>
        <dbReference type="EMBL" id="SFK14951.1"/>
    </source>
</evidence>
<dbReference type="EMBL" id="FOSJ01000012">
    <property type="protein sequence ID" value="SFK14951.1"/>
    <property type="molecule type" value="Genomic_DNA"/>
</dbReference>
<dbReference type="GO" id="GO:0006799">
    <property type="term" value="P:polyphosphate biosynthetic process"/>
    <property type="evidence" value="ECO:0007669"/>
    <property type="project" value="UniProtKB-ARBA"/>
</dbReference>